<evidence type="ECO:0000313" key="2">
    <source>
        <dbReference type="EMBL" id="UPQ83455.1"/>
    </source>
</evidence>
<dbReference type="InterPro" id="IPR012902">
    <property type="entry name" value="N_methyl_site"/>
</dbReference>
<dbReference type="PROSITE" id="PS00409">
    <property type="entry name" value="PROKAR_NTER_METHYL"/>
    <property type="match status" value="1"/>
</dbReference>
<dbReference type="Proteomes" id="UP000831189">
    <property type="component" value="Chromosome"/>
</dbReference>
<proteinExistence type="predicted"/>
<dbReference type="PANTHER" id="PTHR30093:SF47">
    <property type="entry name" value="TYPE IV PILUS NON-CORE MINOR PILIN PILE"/>
    <property type="match status" value="1"/>
</dbReference>
<reference evidence="2 3" key="1">
    <citation type="submission" date="2022-04" db="EMBL/GenBank/DDBJ databases">
        <title>Pseudomonas knackmussii B09-2.</title>
        <authorList>
            <person name="Deng Y."/>
        </authorList>
    </citation>
    <scope>NUCLEOTIDE SEQUENCE [LARGE SCALE GENOMIC DNA]</scope>
    <source>
        <strain evidence="2 3">B09-2</strain>
    </source>
</reference>
<organism evidence="2 3">
    <name type="scientific">Pseudomonas knackmussii</name>
    <dbReference type="NCBI Taxonomy" id="65741"/>
    <lineage>
        <taxon>Bacteria</taxon>
        <taxon>Pseudomonadati</taxon>
        <taxon>Pseudomonadota</taxon>
        <taxon>Gammaproteobacteria</taxon>
        <taxon>Pseudomonadales</taxon>
        <taxon>Pseudomonadaceae</taxon>
        <taxon>Pseudomonas</taxon>
    </lineage>
</organism>
<dbReference type="Pfam" id="PF16732">
    <property type="entry name" value="ComP_DUS"/>
    <property type="match status" value="1"/>
</dbReference>
<dbReference type="PANTHER" id="PTHR30093">
    <property type="entry name" value="GENERAL SECRETION PATHWAY PROTEIN G"/>
    <property type="match status" value="1"/>
</dbReference>
<evidence type="ECO:0000313" key="3">
    <source>
        <dbReference type="Proteomes" id="UP000831189"/>
    </source>
</evidence>
<dbReference type="Pfam" id="PF07963">
    <property type="entry name" value="N_methyl"/>
    <property type="match status" value="1"/>
</dbReference>
<protein>
    <submittedName>
        <fullName evidence="2">Prepilin-type N-terminal cleavage/methylation domain-containing protein</fullName>
    </submittedName>
</protein>
<keyword evidence="1" id="KW-1133">Transmembrane helix</keyword>
<keyword evidence="3" id="KW-1185">Reference proteome</keyword>
<dbReference type="EMBL" id="CP096208">
    <property type="protein sequence ID" value="UPQ83455.1"/>
    <property type="molecule type" value="Genomic_DNA"/>
</dbReference>
<dbReference type="SUPFAM" id="SSF54523">
    <property type="entry name" value="Pili subunits"/>
    <property type="match status" value="1"/>
</dbReference>
<sequence length="148" mass="15636">MQQQRGFTLIELMIVVAIIGILAAIAYPNYQQYLLKTGRSDGHAKLTQLMQAQERFYSQNQTYTANLGAGAGGLAFPGIVANAPVISDEGRYSIAAQACAAATPLARCVRLLATPINQQAGDAQCAILGLNSQGQKSETGTGTVESCW</sequence>
<feature type="transmembrane region" description="Helical" evidence="1">
    <location>
        <begin position="7"/>
        <end position="27"/>
    </location>
</feature>
<dbReference type="Gene3D" id="3.30.700.10">
    <property type="entry name" value="Glycoprotein, Type 4 Pilin"/>
    <property type="match status" value="1"/>
</dbReference>
<dbReference type="InterPro" id="IPR045584">
    <property type="entry name" value="Pilin-like"/>
</dbReference>
<name>A0ABY4KVR8_9PSED</name>
<gene>
    <name evidence="2" type="ORF">M0M42_03335</name>
</gene>
<evidence type="ECO:0000256" key="1">
    <source>
        <dbReference type="SAM" id="Phobius"/>
    </source>
</evidence>
<keyword evidence="1" id="KW-0472">Membrane</keyword>
<keyword evidence="1" id="KW-0812">Transmembrane</keyword>
<dbReference type="NCBIfam" id="TIGR02532">
    <property type="entry name" value="IV_pilin_GFxxxE"/>
    <property type="match status" value="1"/>
</dbReference>
<dbReference type="InterPro" id="IPR031982">
    <property type="entry name" value="PilE-like"/>
</dbReference>
<accession>A0ABY4KVR8</accession>